<evidence type="ECO:0000256" key="4">
    <source>
        <dbReference type="ARBA" id="ARBA00023125"/>
    </source>
</evidence>
<dbReference type="SMART" id="SM00382">
    <property type="entry name" value="AAA"/>
    <property type="match status" value="1"/>
</dbReference>
<dbReference type="GO" id="GO:0003677">
    <property type="term" value="F:DNA binding"/>
    <property type="evidence" value="ECO:0007669"/>
    <property type="project" value="UniProtKB-KW"/>
</dbReference>
<evidence type="ECO:0000313" key="7">
    <source>
        <dbReference type="EMBL" id="OSJ24029.1"/>
    </source>
</evidence>
<keyword evidence="2" id="KW-0067">ATP-binding</keyword>
<dbReference type="InterPro" id="IPR003593">
    <property type="entry name" value="AAA+_ATPase"/>
</dbReference>
<reference evidence="7 8" key="1">
    <citation type="submission" date="2017-03" db="EMBL/GenBank/DDBJ databases">
        <title>Whole genome sequences of fourteen strains of Bradyrhizobium canariense and one strain of Bradyrhizobium japonicum isolated from Lupinus (Papilionoideae: Genisteae) species in Algeria.</title>
        <authorList>
            <person name="Crovadore J."/>
            <person name="Chekireb D."/>
            <person name="Brachmann A."/>
            <person name="Chablais R."/>
            <person name="Cochard B."/>
            <person name="Lefort F."/>
        </authorList>
    </citation>
    <scope>NUCLEOTIDE SEQUENCE [LARGE SCALE GENOMIC DNA]</scope>
    <source>
        <strain evidence="7 8">UBMA197</strain>
    </source>
</reference>
<dbReference type="Pfam" id="PF25601">
    <property type="entry name" value="AAA_lid_14"/>
    <property type="match status" value="1"/>
</dbReference>
<dbReference type="GO" id="GO:0005524">
    <property type="term" value="F:ATP binding"/>
    <property type="evidence" value="ECO:0007669"/>
    <property type="project" value="UniProtKB-KW"/>
</dbReference>
<evidence type="ECO:0000259" key="6">
    <source>
        <dbReference type="PROSITE" id="PS50045"/>
    </source>
</evidence>
<comment type="caution">
    <text evidence="7">The sequence shown here is derived from an EMBL/GenBank/DDBJ whole genome shotgun (WGS) entry which is preliminary data.</text>
</comment>
<gene>
    <name evidence="7" type="ORF">BSZ19_43000</name>
</gene>
<keyword evidence="1" id="KW-0547">Nucleotide-binding</keyword>
<dbReference type="InterPro" id="IPR027417">
    <property type="entry name" value="P-loop_NTPase"/>
</dbReference>
<evidence type="ECO:0000256" key="1">
    <source>
        <dbReference type="ARBA" id="ARBA00022741"/>
    </source>
</evidence>
<keyword evidence="3" id="KW-0902">Two-component regulatory system</keyword>
<sequence length="472" mass="52018">MVVTLSIWFKSFSGEAAVATAVTKRLAHFGLTVRSDESFFHDGDCCLAAVSAVDATVIADLEKLSRSFHVVVLSIPKSLPRESRWQLLHAGVADVLDWTDDRIFAEQIVARVHRHLEIERLANDDSIRNLLVGDSPAWRELVRRLVEIASFSGGTLLVVGETGTGKEQIARALHLLDRRDHKPDLVIVDCTTLSPELSGSELFGHERGAFTGAVAARDGAFALADGGTLLLDEIGELPMPLQAQLLRVIQEHTYKRVGGNVWHNTEFRLICATNRDLEQCVRNATFRADLYYRLADWILRPPPLRERREDIPLLVRHFLEDAANGGSKVEVDPSLADFLLCRDYPGNVRDLKRIVMRLHARHVGPGPITIGALPADDRPDGATLIEPWAEPGLLLALQRALDQGIALKEIGRAVTNVAIRMSLAQENGNLQRAAKRLGVTDRALQMRRASHGGLTSDLATRYDNVVQRSGGG</sequence>
<evidence type="ECO:0000256" key="3">
    <source>
        <dbReference type="ARBA" id="ARBA00023012"/>
    </source>
</evidence>
<dbReference type="InterPro" id="IPR058031">
    <property type="entry name" value="AAA_lid_NorR"/>
</dbReference>
<evidence type="ECO:0000313" key="8">
    <source>
        <dbReference type="Proteomes" id="UP000193335"/>
    </source>
</evidence>
<dbReference type="Pfam" id="PF00158">
    <property type="entry name" value="Sigma54_activat"/>
    <property type="match status" value="1"/>
</dbReference>
<dbReference type="Gene3D" id="1.10.8.60">
    <property type="match status" value="1"/>
</dbReference>
<protein>
    <recommendedName>
        <fullName evidence="6">Sigma-54 factor interaction domain-containing protein</fullName>
    </recommendedName>
</protein>
<proteinExistence type="predicted"/>
<evidence type="ECO:0000256" key="5">
    <source>
        <dbReference type="ARBA" id="ARBA00023159"/>
    </source>
</evidence>
<keyword evidence="5" id="KW-0010">Activator</keyword>
<dbReference type="InterPro" id="IPR025943">
    <property type="entry name" value="Sigma_54_int_dom_ATP-bd_2"/>
</dbReference>
<dbReference type="GO" id="GO:0006355">
    <property type="term" value="P:regulation of DNA-templated transcription"/>
    <property type="evidence" value="ECO:0007669"/>
    <property type="project" value="InterPro"/>
</dbReference>
<accession>A0A1Y2JAF7</accession>
<dbReference type="CDD" id="cd00009">
    <property type="entry name" value="AAA"/>
    <property type="match status" value="1"/>
</dbReference>
<dbReference type="SUPFAM" id="SSF52540">
    <property type="entry name" value="P-loop containing nucleoside triphosphate hydrolases"/>
    <property type="match status" value="1"/>
</dbReference>
<dbReference type="PANTHER" id="PTHR32071">
    <property type="entry name" value="TRANSCRIPTIONAL REGULATORY PROTEIN"/>
    <property type="match status" value="1"/>
</dbReference>
<name>A0A1Y2JAF7_BRAJP</name>
<dbReference type="Proteomes" id="UP000193335">
    <property type="component" value="Unassembled WGS sequence"/>
</dbReference>
<keyword evidence="4" id="KW-0238">DNA-binding</keyword>
<dbReference type="GO" id="GO:0000160">
    <property type="term" value="P:phosphorelay signal transduction system"/>
    <property type="evidence" value="ECO:0007669"/>
    <property type="project" value="UniProtKB-KW"/>
</dbReference>
<dbReference type="InterPro" id="IPR025662">
    <property type="entry name" value="Sigma_54_int_dom_ATP-bd_1"/>
</dbReference>
<dbReference type="AlphaFoldDB" id="A0A1Y2JAF7"/>
<feature type="domain" description="Sigma-54 factor interaction" evidence="6">
    <location>
        <begin position="131"/>
        <end position="360"/>
    </location>
</feature>
<dbReference type="EMBL" id="NAFL01000283">
    <property type="protein sequence ID" value="OSJ24029.1"/>
    <property type="molecule type" value="Genomic_DNA"/>
</dbReference>
<dbReference type="FunFam" id="3.40.50.300:FF:000006">
    <property type="entry name" value="DNA-binding transcriptional regulator NtrC"/>
    <property type="match status" value="1"/>
</dbReference>
<evidence type="ECO:0000256" key="2">
    <source>
        <dbReference type="ARBA" id="ARBA00022840"/>
    </source>
</evidence>
<dbReference type="PROSITE" id="PS00675">
    <property type="entry name" value="SIGMA54_INTERACT_1"/>
    <property type="match status" value="1"/>
</dbReference>
<dbReference type="PANTHER" id="PTHR32071:SF117">
    <property type="entry name" value="PTS-DEPENDENT DIHYDROXYACETONE KINASE OPERON REGULATORY PROTEIN-RELATED"/>
    <property type="match status" value="1"/>
</dbReference>
<organism evidence="7 8">
    <name type="scientific">Bradyrhizobium japonicum</name>
    <dbReference type="NCBI Taxonomy" id="375"/>
    <lineage>
        <taxon>Bacteria</taxon>
        <taxon>Pseudomonadati</taxon>
        <taxon>Pseudomonadota</taxon>
        <taxon>Alphaproteobacteria</taxon>
        <taxon>Hyphomicrobiales</taxon>
        <taxon>Nitrobacteraceae</taxon>
        <taxon>Bradyrhizobium</taxon>
    </lineage>
</organism>
<dbReference type="InterPro" id="IPR002078">
    <property type="entry name" value="Sigma_54_int"/>
</dbReference>
<dbReference type="PROSITE" id="PS50045">
    <property type="entry name" value="SIGMA54_INTERACT_4"/>
    <property type="match status" value="1"/>
</dbReference>
<dbReference type="PROSITE" id="PS00676">
    <property type="entry name" value="SIGMA54_INTERACT_2"/>
    <property type="match status" value="1"/>
</dbReference>
<dbReference type="Gene3D" id="3.40.50.300">
    <property type="entry name" value="P-loop containing nucleotide triphosphate hydrolases"/>
    <property type="match status" value="1"/>
</dbReference>